<dbReference type="Proteomes" id="UP000529783">
    <property type="component" value="Unassembled WGS sequence"/>
</dbReference>
<evidence type="ECO:0000313" key="2">
    <source>
        <dbReference type="Proteomes" id="UP000529783"/>
    </source>
</evidence>
<sequence>MSDFDDLVSAERRRLDEQAAAHAAGENARRRGDLPEWQRVVARVQDLLSSAARHLRDAGVPPVPVLEARKPNERLQLWGFELAGRVVVVGHRWLLGPLALDAEGRAYSMSRAVPLVPDFPLSQLPGLNKKMRKARLRTGLAPDRQVTWASMDPYVLDPAVGVETGRVACFGKGEDGTPLLLSTDPGSGRPLEPVLAEAVARHIARHTRR</sequence>
<dbReference type="RefSeq" id="WP_179845666.1">
    <property type="nucleotide sequence ID" value="NZ_JACCBA010000001.1"/>
</dbReference>
<dbReference type="EMBL" id="JACCBA010000001">
    <property type="protein sequence ID" value="NYD48820.1"/>
    <property type="molecule type" value="Genomic_DNA"/>
</dbReference>
<organism evidence="1 2">
    <name type="scientific">Actinomadura luteofluorescens</name>
    <dbReference type="NCBI Taxonomy" id="46163"/>
    <lineage>
        <taxon>Bacteria</taxon>
        <taxon>Bacillati</taxon>
        <taxon>Actinomycetota</taxon>
        <taxon>Actinomycetes</taxon>
        <taxon>Streptosporangiales</taxon>
        <taxon>Thermomonosporaceae</taxon>
        <taxon>Actinomadura</taxon>
    </lineage>
</organism>
<evidence type="ECO:0000313" key="1">
    <source>
        <dbReference type="EMBL" id="NYD48820.1"/>
    </source>
</evidence>
<name>A0A7Y9JH98_9ACTN</name>
<dbReference type="AlphaFoldDB" id="A0A7Y9JH98"/>
<protein>
    <submittedName>
        <fullName evidence="1">Uncharacterized protein</fullName>
    </submittedName>
</protein>
<comment type="caution">
    <text evidence="1">The sequence shown here is derived from an EMBL/GenBank/DDBJ whole genome shotgun (WGS) entry which is preliminary data.</text>
</comment>
<keyword evidence="2" id="KW-1185">Reference proteome</keyword>
<gene>
    <name evidence="1" type="ORF">BJY14_004803</name>
</gene>
<accession>A0A7Y9JH98</accession>
<reference evidence="1 2" key="1">
    <citation type="submission" date="2020-07" db="EMBL/GenBank/DDBJ databases">
        <title>Sequencing the genomes of 1000 actinobacteria strains.</title>
        <authorList>
            <person name="Klenk H.-P."/>
        </authorList>
    </citation>
    <scope>NUCLEOTIDE SEQUENCE [LARGE SCALE GENOMIC DNA]</scope>
    <source>
        <strain evidence="1 2">DSM 40398</strain>
    </source>
</reference>
<proteinExistence type="predicted"/>